<evidence type="ECO:0000313" key="1">
    <source>
        <dbReference type="EMBL" id="CAA9491799.1"/>
    </source>
</evidence>
<dbReference type="EMBL" id="CADCVW010000035">
    <property type="protein sequence ID" value="CAA9491799.1"/>
    <property type="molecule type" value="Genomic_DNA"/>
</dbReference>
<feature type="non-terminal residue" evidence="1">
    <location>
        <position position="31"/>
    </location>
</feature>
<gene>
    <name evidence="1" type="ORF">AVDCRST_MAG39-824</name>
</gene>
<protein>
    <submittedName>
        <fullName evidence="1">Uncharacterized protein</fullName>
    </submittedName>
</protein>
<name>A0A6J4S8U2_9SPHN</name>
<dbReference type="AlphaFoldDB" id="A0A6J4S8U2"/>
<organism evidence="1">
    <name type="scientific">uncultured Sphingomonadaceae bacterium</name>
    <dbReference type="NCBI Taxonomy" id="169976"/>
    <lineage>
        <taxon>Bacteria</taxon>
        <taxon>Pseudomonadati</taxon>
        <taxon>Pseudomonadota</taxon>
        <taxon>Alphaproteobacteria</taxon>
        <taxon>Sphingomonadales</taxon>
        <taxon>Sphingomonadaceae</taxon>
        <taxon>environmental samples</taxon>
    </lineage>
</organism>
<feature type="non-terminal residue" evidence="1">
    <location>
        <position position="1"/>
    </location>
</feature>
<sequence length="31" mass="3340">CWRASSTNADCPARGSAPCACRRARSTTRAR</sequence>
<proteinExistence type="predicted"/>
<reference evidence="1" key="1">
    <citation type="submission" date="2020-02" db="EMBL/GenBank/DDBJ databases">
        <authorList>
            <person name="Meier V. D."/>
        </authorList>
    </citation>
    <scope>NUCLEOTIDE SEQUENCE</scope>
    <source>
        <strain evidence="1">AVDCRST_MAG39</strain>
    </source>
</reference>
<accession>A0A6J4S8U2</accession>